<evidence type="ECO:0000313" key="2">
    <source>
        <dbReference type="Proteomes" id="UP000828941"/>
    </source>
</evidence>
<organism evidence="1 2">
    <name type="scientific">Bauhinia variegata</name>
    <name type="common">Purple orchid tree</name>
    <name type="synonym">Phanera variegata</name>
    <dbReference type="NCBI Taxonomy" id="167791"/>
    <lineage>
        <taxon>Eukaryota</taxon>
        <taxon>Viridiplantae</taxon>
        <taxon>Streptophyta</taxon>
        <taxon>Embryophyta</taxon>
        <taxon>Tracheophyta</taxon>
        <taxon>Spermatophyta</taxon>
        <taxon>Magnoliopsida</taxon>
        <taxon>eudicotyledons</taxon>
        <taxon>Gunneridae</taxon>
        <taxon>Pentapetalae</taxon>
        <taxon>rosids</taxon>
        <taxon>fabids</taxon>
        <taxon>Fabales</taxon>
        <taxon>Fabaceae</taxon>
        <taxon>Cercidoideae</taxon>
        <taxon>Cercideae</taxon>
        <taxon>Bauhiniinae</taxon>
        <taxon>Bauhinia</taxon>
    </lineage>
</organism>
<dbReference type="EMBL" id="CM039435">
    <property type="protein sequence ID" value="KAI4317849.1"/>
    <property type="molecule type" value="Genomic_DNA"/>
</dbReference>
<evidence type="ECO:0000313" key="1">
    <source>
        <dbReference type="EMBL" id="KAI4317849.1"/>
    </source>
</evidence>
<accession>A0ACB9M112</accession>
<gene>
    <name evidence="1" type="ORF">L6164_025682</name>
</gene>
<comment type="caution">
    <text evidence="1">The sequence shown here is derived from an EMBL/GenBank/DDBJ whole genome shotgun (WGS) entry which is preliminary data.</text>
</comment>
<dbReference type="Proteomes" id="UP000828941">
    <property type="component" value="Chromosome 10"/>
</dbReference>
<protein>
    <submittedName>
        <fullName evidence="1">Uncharacterized protein</fullName>
    </submittedName>
</protein>
<keyword evidence="2" id="KW-1185">Reference proteome</keyword>
<proteinExistence type="predicted"/>
<reference evidence="1 2" key="1">
    <citation type="journal article" date="2022" name="DNA Res.">
        <title>Chromosomal-level genome assembly of the orchid tree Bauhinia variegata (Leguminosae; Cercidoideae) supports the allotetraploid origin hypothesis of Bauhinia.</title>
        <authorList>
            <person name="Zhong Y."/>
            <person name="Chen Y."/>
            <person name="Zheng D."/>
            <person name="Pang J."/>
            <person name="Liu Y."/>
            <person name="Luo S."/>
            <person name="Meng S."/>
            <person name="Qian L."/>
            <person name="Wei D."/>
            <person name="Dai S."/>
            <person name="Zhou R."/>
        </authorList>
    </citation>
    <scope>NUCLEOTIDE SEQUENCE [LARGE SCALE GENOMIC DNA]</scope>
    <source>
        <strain evidence="1">BV-YZ2020</strain>
    </source>
</reference>
<name>A0ACB9M112_BAUVA</name>
<sequence length="522" mass="59037">MATSNVKSPSFQQEKEPLENDTPNETDAWTPVVREKKFQQEKELSENDTPNETNARTLLVREKSFLLKPVSPFDSGEGLPYAPEGWPNPGDIWSWRVGKRINCAGYFYDRYLFPPKSLQNPSNKEVLKSKVAIERYIASNFPSTCPEEFFALFSWKVPSIKLSPTKVKTDETEKRVTEGISVQRKRKRKAQTTPSAARRPIRRSSRLVFRSVRSVNQDEGTIIDLCSMNDEMLHDSKDLTGNSVSESGQLSTSNTGLSKTENTLAASKEGFDIQTTPEKSPNETVTEHFDDYLNSLEDILVLPQTETSLSDPAKPNTLALAADMTECRNKLSTLLTMDFPSLVSSSKFSEFAILASQLHNDPSLTLDEVIKLKSVEEIPLIVEAFQEANRIIDQADRFFADLEAKKVKVTNLKKEYIELKDKVTQAEAEVDSSSLAIQEIDDQISQLQLRKAEMLSSHEGKQKRKTELTCSKAALEEFIPVIVADIQLASSEMRKWELKKQICNQRKDDILDRFNTLRGFSF</sequence>